<accession>A0AC34GBY4</accession>
<evidence type="ECO:0000313" key="1">
    <source>
        <dbReference type="Proteomes" id="UP000887579"/>
    </source>
</evidence>
<name>A0AC34GBY4_9BILA</name>
<reference evidence="2" key="1">
    <citation type="submission" date="2022-11" db="UniProtKB">
        <authorList>
            <consortium name="WormBaseParasite"/>
        </authorList>
    </citation>
    <scope>IDENTIFICATION</scope>
</reference>
<evidence type="ECO:0000313" key="2">
    <source>
        <dbReference type="WBParaSite" id="ES5_v2.g27229.t1"/>
    </source>
</evidence>
<sequence>MGDGAASLTKAVTDTFGDIDRFMCFWHLKEKVLPKIKSFSKTQQELIITDINHLKRAIDDDEFTVAGELMIESWKANGIEEVFIEYFSREYLNGPLRKWYSGCTEFGTTNNGLEKKNCTIKDTVTLRQRLPIRQLFQKLVTAAEVFSTSPDYNIEEMKITNEDYKSAYDFKQLKVKSLLL</sequence>
<organism evidence="1 2">
    <name type="scientific">Panagrolaimus sp. ES5</name>
    <dbReference type="NCBI Taxonomy" id="591445"/>
    <lineage>
        <taxon>Eukaryota</taxon>
        <taxon>Metazoa</taxon>
        <taxon>Ecdysozoa</taxon>
        <taxon>Nematoda</taxon>
        <taxon>Chromadorea</taxon>
        <taxon>Rhabditida</taxon>
        <taxon>Tylenchina</taxon>
        <taxon>Panagrolaimomorpha</taxon>
        <taxon>Panagrolaimoidea</taxon>
        <taxon>Panagrolaimidae</taxon>
        <taxon>Panagrolaimus</taxon>
    </lineage>
</organism>
<dbReference type="Proteomes" id="UP000887579">
    <property type="component" value="Unplaced"/>
</dbReference>
<dbReference type="WBParaSite" id="ES5_v2.g27229.t1">
    <property type="protein sequence ID" value="ES5_v2.g27229.t1"/>
    <property type="gene ID" value="ES5_v2.g27229"/>
</dbReference>
<proteinExistence type="predicted"/>
<protein>
    <submittedName>
        <fullName evidence="2">Transposase</fullName>
    </submittedName>
</protein>